<keyword evidence="1" id="KW-0677">Repeat</keyword>
<name>A0A481Z882_9VIRU</name>
<dbReference type="EMBL" id="MK500549">
    <property type="protein sequence ID" value="QBK91582.1"/>
    <property type="molecule type" value="Genomic_DNA"/>
</dbReference>
<organism evidence="2">
    <name type="scientific">Pithovirus LCPAC302</name>
    <dbReference type="NCBI Taxonomy" id="2506593"/>
    <lineage>
        <taxon>Viruses</taxon>
        <taxon>Pithoviruses</taxon>
    </lineage>
</organism>
<dbReference type="InterPro" id="IPR051210">
    <property type="entry name" value="Ub_ligase/GEF_domain"/>
</dbReference>
<dbReference type="PROSITE" id="PS50012">
    <property type="entry name" value="RCC1_3"/>
    <property type="match status" value="4"/>
</dbReference>
<evidence type="ECO:0000313" key="2">
    <source>
        <dbReference type="EMBL" id="QBK91582.1"/>
    </source>
</evidence>
<proteinExistence type="predicted"/>
<accession>A0A481Z882</accession>
<dbReference type="PRINTS" id="PR00633">
    <property type="entry name" value="RCCNDNSATION"/>
</dbReference>
<dbReference type="Gene3D" id="2.130.10.30">
    <property type="entry name" value="Regulator of chromosome condensation 1/beta-lactamase-inhibitor protein II"/>
    <property type="match status" value="3"/>
</dbReference>
<dbReference type="PANTHER" id="PTHR22870">
    <property type="entry name" value="REGULATOR OF CHROMOSOME CONDENSATION"/>
    <property type="match status" value="1"/>
</dbReference>
<dbReference type="InterPro" id="IPR000408">
    <property type="entry name" value="Reg_chr_condens"/>
</dbReference>
<gene>
    <name evidence="2" type="ORF">LCPAC302_02020</name>
</gene>
<protein>
    <submittedName>
        <fullName evidence="2">F-box and regulator of chromosome condensation repeat protein</fullName>
    </submittedName>
</protein>
<evidence type="ECO:0000256" key="1">
    <source>
        <dbReference type="ARBA" id="ARBA00022737"/>
    </source>
</evidence>
<reference evidence="2" key="1">
    <citation type="journal article" date="2019" name="MBio">
        <title>Virus Genomes from Deep Sea Sediments Expand the Ocean Megavirome and Support Independent Origins of Viral Gigantism.</title>
        <authorList>
            <person name="Backstrom D."/>
            <person name="Yutin N."/>
            <person name="Jorgensen S.L."/>
            <person name="Dharamshi J."/>
            <person name="Homa F."/>
            <person name="Zaremba-Niedwiedzka K."/>
            <person name="Spang A."/>
            <person name="Wolf Y.I."/>
            <person name="Koonin E.V."/>
            <person name="Ettema T.J."/>
        </authorList>
    </citation>
    <scope>NUCLEOTIDE SEQUENCE</scope>
</reference>
<dbReference type="InterPro" id="IPR009091">
    <property type="entry name" value="RCC1/BLIP-II"/>
</dbReference>
<dbReference type="Pfam" id="PF00415">
    <property type="entry name" value="RCC1"/>
    <property type="match status" value="4"/>
</dbReference>
<sequence length="393" mass="45561">MEFLPKNILWVIADKLSNKYFANLCLTNKRCYNKIYNNDFWYWRIYIRFGLIDIYLRQDCLGNPKYIWDILTMNTLCMINLSPETKNGKIREIMTNVKYVSCTDELYVGVITTDNKLFIFTKESTPAKIMDNIKHVSCNKNYTGVITTDNQLFMFGNNEYGQLGTGDKNNRSKPTHVMNDIKYVSCGADYTGVITTDNKLFMFGNNDYGQLGTGDTKDRLKPIEIMNKVRYVSCGDDYTGVITMDNKLFMFGYNNLGQLGTGDTKDRLKPTEIMNNVRYVSCGGWFTGVVTIDKQLFMFGWGNYGQLGRGHRIITEFIYEFDTYICTPKNVMNNVKYVSCGPYHTGVITIDNKLFTFGTKIRCNYDRYEIEYDSTPRFVMDNVRYIDCTLIIH</sequence>
<dbReference type="SUPFAM" id="SSF50985">
    <property type="entry name" value="RCC1/BLIP-II"/>
    <property type="match status" value="1"/>
</dbReference>
<dbReference type="PANTHER" id="PTHR22870:SF408">
    <property type="entry name" value="OS09G0560450 PROTEIN"/>
    <property type="match status" value="1"/>
</dbReference>